<name>A0A2T1AHG6_TRISK</name>
<dbReference type="SUPFAM" id="SSF55729">
    <property type="entry name" value="Acyl-CoA N-acyltransferases (Nat)"/>
    <property type="match status" value="1"/>
</dbReference>
<dbReference type="RefSeq" id="WP_243394986.1">
    <property type="nucleotide sequence ID" value="NZ_PVUF01000005.1"/>
</dbReference>
<dbReference type="InterPro" id="IPR016181">
    <property type="entry name" value="Acyl_CoA_acyltransferase"/>
</dbReference>
<feature type="domain" description="N-acetyltransferase" evidence="3">
    <location>
        <begin position="143"/>
        <end position="293"/>
    </location>
</feature>
<evidence type="ECO:0000259" key="3">
    <source>
        <dbReference type="PROSITE" id="PS51186"/>
    </source>
</evidence>
<organism evidence="4 5">
    <name type="scientific">Tritonibacter scottomollicae</name>
    <name type="common">Epibacterium scottomollicae</name>
    <dbReference type="NCBI Taxonomy" id="483013"/>
    <lineage>
        <taxon>Bacteria</taxon>
        <taxon>Pseudomonadati</taxon>
        <taxon>Pseudomonadota</taxon>
        <taxon>Alphaproteobacteria</taxon>
        <taxon>Rhodobacterales</taxon>
        <taxon>Paracoccaceae</taxon>
        <taxon>Tritonibacter</taxon>
    </lineage>
</organism>
<dbReference type="Pfam" id="PF00583">
    <property type="entry name" value="Acetyltransf_1"/>
    <property type="match status" value="1"/>
</dbReference>
<dbReference type="Gene3D" id="1.10.10.10">
    <property type="entry name" value="Winged helix-like DNA-binding domain superfamily/Winged helix DNA-binding domain"/>
    <property type="match status" value="1"/>
</dbReference>
<dbReference type="InterPro" id="IPR000182">
    <property type="entry name" value="GNAT_dom"/>
</dbReference>
<dbReference type="EMBL" id="PVUF01000005">
    <property type="protein sequence ID" value="PRZ48032.1"/>
    <property type="molecule type" value="Genomic_DNA"/>
</dbReference>
<dbReference type="PANTHER" id="PTHR43877:SF2">
    <property type="entry name" value="AMINOALKYLPHOSPHONATE N-ACETYLTRANSFERASE-RELATED"/>
    <property type="match status" value="1"/>
</dbReference>
<keyword evidence="2" id="KW-0012">Acyltransferase</keyword>
<gene>
    <name evidence="4" type="ORF">CLV89_105257</name>
</gene>
<evidence type="ECO:0000256" key="1">
    <source>
        <dbReference type="ARBA" id="ARBA00022679"/>
    </source>
</evidence>
<dbReference type="SUPFAM" id="SSF46785">
    <property type="entry name" value="Winged helix' DNA-binding domain"/>
    <property type="match status" value="1"/>
</dbReference>
<evidence type="ECO:0000256" key="2">
    <source>
        <dbReference type="ARBA" id="ARBA00023315"/>
    </source>
</evidence>
<dbReference type="InterPro" id="IPR036388">
    <property type="entry name" value="WH-like_DNA-bd_sf"/>
</dbReference>
<dbReference type="PROSITE" id="PS51186">
    <property type="entry name" value="GNAT"/>
    <property type="match status" value="1"/>
</dbReference>
<evidence type="ECO:0000313" key="5">
    <source>
        <dbReference type="Proteomes" id="UP000237718"/>
    </source>
</evidence>
<comment type="caution">
    <text evidence="4">The sequence shown here is derived from an EMBL/GenBank/DDBJ whole genome shotgun (WGS) entry which is preliminary data.</text>
</comment>
<sequence>MISESEIRRLRRFNRVVTSELGAMDQSFLGRGRPLGLARVLQAIGQGKEELRDLRSYLGLDSGLLSRHLRVLEAEKLVVAAPSQTQDARQKRVTLTDAGHREFDAYEALSDQHAQELLGRSRKRKELLAAIDLISATFGSRQPRIRRAAPTEPDVTYAMGEYTSELSDRFGRSFAVPEMSEAERQDFLPPRGVFLLAVQDNMAIASGGLRPIDQYCAEVKRVWVNPAWRGQGVSRDMMRSLEDEARELGYASVRLDTSRHLQEAVSLYHALGYREIARYNDNPDADHFFEKML</sequence>
<dbReference type="Proteomes" id="UP000237718">
    <property type="component" value="Unassembled WGS sequence"/>
</dbReference>
<proteinExistence type="predicted"/>
<dbReference type="GO" id="GO:0016747">
    <property type="term" value="F:acyltransferase activity, transferring groups other than amino-acyl groups"/>
    <property type="evidence" value="ECO:0007669"/>
    <property type="project" value="InterPro"/>
</dbReference>
<protein>
    <submittedName>
        <fullName evidence="4">Acetyltransferase (GNAT) family protein</fullName>
    </submittedName>
</protein>
<dbReference type="InterPro" id="IPR036390">
    <property type="entry name" value="WH_DNA-bd_sf"/>
</dbReference>
<evidence type="ECO:0000313" key="4">
    <source>
        <dbReference type="EMBL" id="PRZ48032.1"/>
    </source>
</evidence>
<dbReference type="CDD" id="cd04301">
    <property type="entry name" value="NAT_SF"/>
    <property type="match status" value="1"/>
</dbReference>
<dbReference type="Gene3D" id="3.40.630.30">
    <property type="match status" value="1"/>
</dbReference>
<dbReference type="PANTHER" id="PTHR43877">
    <property type="entry name" value="AMINOALKYLPHOSPHONATE N-ACETYLTRANSFERASE-RELATED-RELATED"/>
    <property type="match status" value="1"/>
</dbReference>
<reference evidence="4 5" key="1">
    <citation type="submission" date="2018-03" db="EMBL/GenBank/DDBJ databases">
        <title>Genomic Encyclopedia of Archaeal and Bacterial Type Strains, Phase II (KMG-II): from individual species to whole genera.</title>
        <authorList>
            <person name="Goeker M."/>
        </authorList>
    </citation>
    <scope>NUCLEOTIDE SEQUENCE [LARGE SCALE GENOMIC DNA]</scope>
    <source>
        <strain evidence="4 5">DSM 25328</strain>
    </source>
</reference>
<accession>A0A2T1AHG6</accession>
<dbReference type="InterPro" id="IPR050832">
    <property type="entry name" value="Bact_Acetyltransf"/>
</dbReference>
<dbReference type="AlphaFoldDB" id="A0A2T1AHG6"/>
<keyword evidence="1 4" id="KW-0808">Transferase</keyword>